<sequence length="94" mass="10110">MDIKNVKVGERCRWCDRATGEEQIVTVVEFTGLSFSEVSATRAGNNALPPETRPGDAHVTVKPDGGENFFVRVADLEPSANDGSTTQSANELTN</sequence>
<reference evidence="1" key="1">
    <citation type="journal article" date="2015" name="Nature">
        <title>Complex archaea that bridge the gap between prokaryotes and eukaryotes.</title>
        <authorList>
            <person name="Spang A."/>
            <person name="Saw J.H."/>
            <person name="Jorgensen S.L."/>
            <person name="Zaremba-Niedzwiedzka K."/>
            <person name="Martijn J."/>
            <person name="Lind A.E."/>
            <person name="van Eijk R."/>
            <person name="Schleper C."/>
            <person name="Guy L."/>
            <person name="Ettema T.J."/>
        </authorList>
    </citation>
    <scope>NUCLEOTIDE SEQUENCE</scope>
</reference>
<proteinExistence type="predicted"/>
<evidence type="ECO:0000313" key="1">
    <source>
        <dbReference type="EMBL" id="KKN83736.1"/>
    </source>
</evidence>
<name>A0A0F9WD08_9ZZZZ</name>
<dbReference type="AlphaFoldDB" id="A0A0F9WD08"/>
<protein>
    <submittedName>
        <fullName evidence="1">Uncharacterized protein</fullName>
    </submittedName>
</protein>
<gene>
    <name evidence="1" type="ORF">LCGC14_0295610</name>
</gene>
<organism evidence="1">
    <name type="scientific">marine sediment metagenome</name>
    <dbReference type="NCBI Taxonomy" id="412755"/>
    <lineage>
        <taxon>unclassified sequences</taxon>
        <taxon>metagenomes</taxon>
        <taxon>ecological metagenomes</taxon>
    </lineage>
</organism>
<dbReference type="EMBL" id="LAZR01000180">
    <property type="protein sequence ID" value="KKN83736.1"/>
    <property type="molecule type" value="Genomic_DNA"/>
</dbReference>
<comment type="caution">
    <text evidence="1">The sequence shown here is derived from an EMBL/GenBank/DDBJ whole genome shotgun (WGS) entry which is preliminary data.</text>
</comment>
<accession>A0A0F9WD08</accession>